<proteinExistence type="inferred from homology"/>
<dbReference type="Gene3D" id="2.70.98.10">
    <property type="match status" value="1"/>
</dbReference>
<dbReference type="PIRSF" id="PIRSF006281">
    <property type="entry name" value="MdoG"/>
    <property type="match status" value="1"/>
</dbReference>
<keyword evidence="4" id="KW-0574">Periplasm</keyword>
<dbReference type="Pfam" id="PF04349">
    <property type="entry name" value="MdoG"/>
    <property type="match status" value="1"/>
</dbReference>
<dbReference type="SUPFAM" id="SSF74650">
    <property type="entry name" value="Galactose mutarotase-like"/>
    <property type="match status" value="1"/>
</dbReference>
<evidence type="ECO:0000313" key="6">
    <source>
        <dbReference type="EMBL" id="MCJ8501546.1"/>
    </source>
</evidence>
<dbReference type="InterPro" id="IPR014438">
    <property type="entry name" value="Glucan_biosyn_MdoG/MdoD"/>
</dbReference>
<gene>
    <name evidence="6" type="ORF">MRX98_13245</name>
</gene>
<dbReference type="GO" id="GO:0003824">
    <property type="term" value="F:catalytic activity"/>
    <property type="evidence" value="ECO:0007669"/>
    <property type="project" value="InterPro"/>
</dbReference>
<evidence type="ECO:0000256" key="2">
    <source>
        <dbReference type="ARBA" id="ARBA00005001"/>
    </source>
</evidence>
<dbReference type="GO" id="GO:0030246">
    <property type="term" value="F:carbohydrate binding"/>
    <property type="evidence" value="ECO:0007669"/>
    <property type="project" value="InterPro"/>
</dbReference>
<dbReference type="InterPro" id="IPR014756">
    <property type="entry name" value="Ig_E-set"/>
</dbReference>
<comment type="similarity">
    <text evidence="3">Belongs to the OpgD/OpgG family.</text>
</comment>
<feature type="domain" description="Glucan biosynthesis periplasmic MdoG C-terminal" evidence="5">
    <location>
        <begin position="35"/>
        <end position="501"/>
    </location>
</feature>
<comment type="pathway">
    <text evidence="2">Glycan metabolism; osmoregulated periplasmic glucan (OPG) biosynthesis.</text>
</comment>
<evidence type="ECO:0000256" key="4">
    <source>
        <dbReference type="ARBA" id="ARBA00022764"/>
    </source>
</evidence>
<protein>
    <submittedName>
        <fullName evidence="6">Glucan biosynthesis protein</fullName>
    </submittedName>
</protein>
<dbReference type="InterPro" id="IPR014718">
    <property type="entry name" value="GH-type_carb-bd"/>
</dbReference>
<dbReference type="GO" id="GO:0051274">
    <property type="term" value="P:beta-glucan biosynthetic process"/>
    <property type="evidence" value="ECO:0007669"/>
    <property type="project" value="TreeGrafter"/>
</dbReference>
<dbReference type="RefSeq" id="WP_246909550.1">
    <property type="nucleotide sequence ID" value="NZ_JALJRB010000014.1"/>
</dbReference>
<keyword evidence="7" id="KW-1185">Reference proteome</keyword>
<organism evidence="6 7">
    <name type="scientific">Desulfatitalea alkaliphila</name>
    <dbReference type="NCBI Taxonomy" id="2929485"/>
    <lineage>
        <taxon>Bacteria</taxon>
        <taxon>Pseudomonadati</taxon>
        <taxon>Thermodesulfobacteriota</taxon>
        <taxon>Desulfobacteria</taxon>
        <taxon>Desulfobacterales</taxon>
        <taxon>Desulfosarcinaceae</taxon>
        <taxon>Desulfatitalea</taxon>
    </lineage>
</organism>
<reference evidence="6" key="1">
    <citation type="submission" date="2022-04" db="EMBL/GenBank/DDBJ databases">
        <title>Desulfatitalea alkaliphila sp. nov., a novel anaerobic sulfate-reducing bacterium isolated from terrestrial mud volcano, Taman Peninsula, Russia.</title>
        <authorList>
            <person name="Khomyakova M.A."/>
            <person name="Merkel A.Y."/>
            <person name="Slobodkin A.I."/>
        </authorList>
    </citation>
    <scope>NUCLEOTIDE SEQUENCE</scope>
    <source>
        <strain evidence="6">M08but</strain>
    </source>
</reference>
<name>A0AA41R4P3_9BACT</name>
<dbReference type="Proteomes" id="UP001165427">
    <property type="component" value="Unassembled WGS sequence"/>
</dbReference>
<dbReference type="PANTHER" id="PTHR30504">
    <property type="entry name" value="GLUCANS BIOSYNTHESIS PROTEIN"/>
    <property type="match status" value="1"/>
</dbReference>
<evidence type="ECO:0000256" key="3">
    <source>
        <dbReference type="ARBA" id="ARBA00009284"/>
    </source>
</evidence>
<comment type="caution">
    <text evidence="6">The sequence shown here is derived from an EMBL/GenBank/DDBJ whole genome shotgun (WGS) entry which is preliminary data.</text>
</comment>
<sequence length="504" mass="55451">MKPWLILGTIAVLIAVVPVDHRQSADPLHPEEERFGHQVVLEQARRLAATPYDPRRLSSESPLRQLTHDQYNDIDVDSEQGIWRRERVPFRVELLPAGFVYETPVAVNIVENGVARKVSATPEMFSFGEQVRHLSSRPLPISGFRVRARLDGSEEWAPLLVFQGASYFRAAGRGAPLGLSARGLAIRTAHPTGEAFPAFTHFWIERPAANAVGIVIHSLLDSPSTTGAYLFRIIPGPETVMDISLTLFPREPLDAVGIAPLNAMFLFNRTNRAVIDDYRDAVHDAEGLQIVTASGEQIWRPLANPSRLQVSSFTSTAPRGFGLVQRTRQAEAFQDLKAAYHRRPSTWIEPLGDWGAGSVELIEIPSDSESNNNIIALWRPAEAIAAGAPWQAAYRLRWTSTPRVAQSVGRVVATRTGATPDGDQRAFVVDFDAATPSADSLRMQATSSAGTLSRQALQFNPTTGGVRASFVFDPEGADLAELRLVLLQGEMPVSETWLYRWTAP</sequence>
<evidence type="ECO:0000313" key="7">
    <source>
        <dbReference type="Proteomes" id="UP001165427"/>
    </source>
</evidence>
<dbReference type="InterPro" id="IPR013783">
    <property type="entry name" value="Ig-like_fold"/>
</dbReference>
<dbReference type="EMBL" id="JALJRB010000014">
    <property type="protein sequence ID" value="MCJ8501546.1"/>
    <property type="molecule type" value="Genomic_DNA"/>
</dbReference>
<dbReference type="InterPro" id="IPR011013">
    <property type="entry name" value="Gal_mutarotase_sf_dom"/>
</dbReference>
<dbReference type="GO" id="GO:0030288">
    <property type="term" value="C:outer membrane-bounded periplasmic space"/>
    <property type="evidence" value="ECO:0007669"/>
    <property type="project" value="TreeGrafter"/>
</dbReference>
<accession>A0AA41R4P3</accession>
<dbReference type="SUPFAM" id="SSF81296">
    <property type="entry name" value="E set domains"/>
    <property type="match status" value="1"/>
</dbReference>
<comment type="subcellular location">
    <subcellularLocation>
        <location evidence="1">Periplasm</location>
    </subcellularLocation>
</comment>
<dbReference type="PANTHER" id="PTHR30504:SF2">
    <property type="entry name" value="GLUCANS BIOSYNTHESIS PROTEIN G"/>
    <property type="match status" value="1"/>
</dbReference>
<evidence type="ECO:0000259" key="5">
    <source>
        <dbReference type="Pfam" id="PF04349"/>
    </source>
</evidence>
<dbReference type="Gene3D" id="2.60.40.10">
    <property type="entry name" value="Immunoglobulins"/>
    <property type="match status" value="1"/>
</dbReference>
<dbReference type="AlphaFoldDB" id="A0AA41R4P3"/>
<dbReference type="InterPro" id="IPR007444">
    <property type="entry name" value="Glucan_biosyn_MdoG_C"/>
</dbReference>
<evidence type="ECO:0000256" key="1">
    <source>
        <dbReference type="ARBA" id="ARBA00004418"/>
    </source>
</evidence>